<reference evidence="1 2" key="1">
    <citation type="submission" date="2018-08" db="EMBL/GenBank/DDBJ databases">
        <title>Aeromicrobium sp. M2KJ-4, whole genome shotgun sequence.</title>
        <authorList>
            <person name="Tuo L."/>
        </authorList>
    </citation>
    <scope>NUCLEOTIDE SEQUENCE [LARGE SCALE GENOMIC DNA]</scope>
    <source>
        <strain evidence="1 2">M2KJ-4</strain>
    </source>
</reference>
<name>A0A371P866_9ACTN</name>
<dbReference type="RefSeq" id="WP_119702266.1">
    <property type="nucleotide sequence ID" value="NZ_JBHSOI010000001.1"/>
</dbReference>
<accession>A0A371P866</accession>
<organism evidence="1 2">
    <name type="scientific">Aeromicrobium endophyticum</name>
    <dbReference type="NCBI Taxonomy" id="2292704"/>
    <lineage>
        <taxon>Bacteria</taxon>
        <taxon>Bacillati</taxon>
        <taxon>Actinomycetota</taxon>
        <taxon>Actinomycetes</taxon>
        <taxon>Propionibacteriales</taxon>
        <taxon>Nocardioidaceae</taxon>
        <taxon>Aeromicrobium</taxon>
    </lineage>
</organism>
<sequence length="83" mass="9789">MSDEKITIEELAEFMTRQLPMTYDVFEKHRADDVDRNQASWARGRVDAFLQLMQVIDGERETMLRAEWDRITTGKGFMSDEDN</sequence>
<proteinExistence type="predicted"/>
<dbReference type="Proteomes" id="UP000265581">
    <property type="component" value="Unassembled WGS sequence"/>
</dbReference>
<dbReference type="EMBL" id="QUBR01000001">
    <property type="protein sequence ID" value="REK72131.1"/>
    <property type="molecule type" value="Genomic_DNA"/>
</dbReference>
<evidence type="ECO:0000313" key="1">
    <source>
        <dbReference type="EMBL" id="REK72131.1"/>
    </source>
</evidence>
<keyword evidence="2" id="KW-1185">Reference proteome</keyword>
<comment type="caution">
    <text evidence="1">The sequence shown here is derived from an EMBL/GenBank/DDBJ whole genome shotgun (WGS) entry which is preliminary data.</text>
</comment>
<evidence type="ECO:0000313" key="2">
    <source>
        <dbReference type="Proteomes" id="UP000265581"/>
    </source>
</evidence>
<protein>
    <submittedName>
        <fullName evidence="1">Uncharacterized protein</fullName>
    </submittedName>
</protein>
<dbReference type="OrthoDB" id="9857909at2"/>
<gene>
    <name evidence="1" type="ORF">DX116_00305</name>
</gene>
<dbReference type="AlphaFoldDB" id="A0A371P866"/>